<dbReference type="Gene3D" id="3.40.50.2000">
    <property type="entry name" value="Glycogen Phosphorylase B"/>
    <property type="match status" value="2"/>
</dbReference>
<organism evidence="2 3">
    <name type="scientific">Longibacter salinarum</name>
    <dbReference type="NCBI Taxonomy" id="1850348"/>
    <lineage>
        <taxon>Bacteria</taxon>
        <taxon>Pseudomonadati</taxon>
        <taxon>Rhodothermota</taxon>
        <taxon>Rhodothermia</taxon>
        <taxon>Rhodothermales</taxon>
        <taxon>Salisaetaceae</taxon>
        <taxon>Longibacter</taxon>
    </lineage>
</organism>
<dbReference type="AlphaFoldDB" id="A0A2A8D142"/>
<dbReference type="RefSeq" id="WP_098074856.1">
    <property type="nucleotide sequence ID" value="NZ_PDEQ01000002.1"/>
</dbReference>
<comment type="caution">
    <text evidence="2">The sequence shown here is derived from an EMBL/GenBank/DDBJ whole genome shotgun (WGS) entry which is preliminary data.</text>
</comment>
<accession>A0A2A8D142</accession>
<dbReference type="EMBL" id="PDEQ01000002">
    <property type="protein sequence ID" value="PEN14682.1"/>
    <property type="molecule type" value="Genomic_DNA"/>
</dbReference>
<dbReference type="PANTHER" id="PTHR10788:SF106">
    <property type="entry name" value="BCDNA.GH08860"/>
    <property type="match status" value="1"/>
</dbReference>
<dbReference type="PANTHER" id="PTHR10788">
    <property type="entry name" value="TREHALOSE-6-PHOSPHATE SYNTHASE"/>
    <property type="match status" value="1"/>
</dbReference>
<reference evidence="2 3" key="1">
    <citation type="submission" date="2017-10" db="EMBL/GenBank/DDBJ databases">
        <title>Draft genome of Longibacter Salinarum.</title>
        <authorList>
            <person name="Goh K.M."/>
            <person name="Shamsir M.S."/>
            <person name="Lim S.W."/>
        </authorList>
    </citation>
    <scope>NUCLEOTIDE SEQUENCE [LARGE SCALE GENOMIC DNA]</scope>
    <source>
        <strain evidence="2 3">KCTC 52045</strain>
    </source>
</reference>
<gene>
    <name evidence="2" type="ORF">CRI94_05990</name>
</gene>
<protein>
    <submittedName>
        <fullName evidence="2">Trehalose-6-phosphate synthase</fullName>
    </submittedName>
</protein>
<evidence type="ECO:0000313" key="2">
    <source>
        <dbReference type="EMBL" id="PEN14682.1"/>
    </source>
</evidence>
<dbReference type="SUPFAM" id="SSF53756">
    <property type="entry name" value="UDP-Glycosyltransferase/glycogen phosphorylase"/>
    <property type="match status" value="1"/>
</dbReference>
<dbReference type="CDD" id="cd03788">
    <property type="entry name" value="GT20_TPS"/>
    <property type="match status" value="1"/>
</dbReference>
<sequence>MSLTVVANRVPIRKTDDGWKTSVGGLTTALLPVLEEQGGVWVGMGEDPDLPECQQYPEDDPDFLVRRVPLSDEELDNYYYGMANRVLWPVSHYLIQHLELRERFIDTYRSVNERFAKAVLDESPDDPDEIIWIQDYHLMLAPRHIRDARPDAVIGHFWHIPWPAMEVFRILPWSRELLRGMLGCDLIGFHVDEYVDNFIESAEVLLGADVTENTVTLDGHTTRVEAHPIGIEVDRFKKMAATEEVKEKADKLRNRLGTDNIVIGIDRLDYTKGILSRLTAFEQFLEENPDYHGKVSFYQIATPSRTKVESYQQLKREVDEAVGRINGQFARDNWVPVNYRYRTYTQFELCAFYRAADAALITPLRDGMNVVTQEFITATQNGALILSELTGAAYLLPEAIQVNPYDQGGLADAIKVALEMPDEERRSRLKGLKSTVEKLDVHKWAQHFLDSFDR</sequence>
<dbReference type="InterPro" id="IPR001830">
    <property type="entry name" value="Glyco_trans_20"/>
</dbReference>
<comment type="similarity">
    <text evidence="1">Belongs to the glycosyltransferase 20 family.</text>
</comment>
<evidence type="ECO:0000313" key="3">
    <source>
        <dbReference type="Proteomes" id="UP000220102"/>
    </source>
</evidence>
<dbReference type="Proteomes" id="UP000220102">
    <property type="component" value="Unassembled WGS sequence"/>
</dbReference>
<evidence type="ECO:0000256" key="1">
    <source>
        <dbReference type="ARBA" id="ARBA00008799"/>
    </source>
</evidence>
<dbReference type="Pfam" id="PF00982">
    <property type="entry name" value="Glyco_transf_20"/>
    <property type="match status" value="1"/>
</dbReference>
<proteinExistence type="inferred from homology"/>
<dbReference type="GO" id="GO:0003825">
    <property type="term" value="F:alpha,alpha-trehalose-phosphate synthase (UDP-forming) activity"/>
    <property type="evidence" value="ECO:0007669"/>
    <property type="project" value="TreeGrafter"/>
</dbReference>
<keyword evidence="3" id="KW-1185">Reference proteome</keyword>
<dbReference type="GO" id="GO:0005992">
    <property type="term" value="P:trehalose biosynthetic process"/>
    <property type="evidence" value="ECO:0007669"/>
    <property type="project" value="InterPro"/>
</dbReference>
<name>A0A2A8D142_9BACT</name>
<dbReference type="OrthoDB" id="9761633at2"/>